<accession>A0A1Y2HN49</accession>
<evidence type="ECO:0000256" key="1">
    <source>
        <dbReference type="SAM" id="MobiDB-lite"/>
    </source>
</evidence>
<proteinExistence type="predicted"/>
<dbReference type="EMBL" id="MCFL01000019">
    <property type="protein sequence ID" value="ORZ35979.1"/>
    <property type="molecule type" value="Genomic_DNA"/>
</dbReference>
<dbReference type="AlphaFoldDB" id="A0A1Y2HN49"/>
<feature type="region of interest" description="Disordered" evidence="1">
    <location>
        <begin position="130"/>
        <end position="158"/>
    </location>
</feature>
<feature type="region of interest" description="Disordered" evidence="1">
    <location>
        <begin position="24"/>
        <end position="51"/>
    </location>
</feature>
<comment type="caution">
    <text evidence="2">The sequence shown here is derived from an EMBL/GenBank/DDBJ whole genome shotgun (WGS) entry which is preliminary data.</text>
</comment>
<evidence type="ECO:0000313" key="2">
    <source>
        <dbReference type="EMBL" id="ORZ35979.1"/>
    </source>
</evidence>
<name>A0A1Y2HN49_9FUNG</name>
<evidence type="ECO:0000313" key="3">
    <source>
        <dbReference type="Proteomes" id="UP000193411"/>
    </source>
</evidence>
<protein>
    <submittedName>
        <fullName evidence="2">Uncharacterized protein</fullName>
    </submittedName>
</protein>
<reference evidence="2 3" key="1">
    <citation type="submission" date="2016-07" db="EMBL/GenBank/DDBJ databases">
        <title>Pervasive Adenine N6-methylation of Active Genes in Fungi.</title>
        <authorList>
            <consortium name="DOE Joint Genome Institute"/>
            <person name="Mondo S.J."/>
            <person name="Dannebaum R.O."/>
            <person name="Kuo R.C."/>
            <person name="Labutti K."/>
            <person name="Haridas S."/>
            <person name="Kuo A."/>
            <person name="Salamov A."/>
            <person name="Ahrendt S.R."/>
            <person name="Lipzen A."/>
            <person name="Sullivan W."/>
            <person name="Andreopoulos W.B."/>
            <person name="Clum A."/>
            <person name="Lindquist E."/>
            <person name="Daum C."/>
            <person name="Ramamoorthy G.K."/>
            <person name="Gryganskyi A."/>
            <person name="Culley D."/>
            <person name="Magnuson J.K."/>
            <person name="James T.Y."/>
            <person name="O'Malley M.A."/>
            <person name="Stajich J.E."/>
            <person name="Spatafora J.W."/>
            <person name="Visel A."/>
            <person name="Grigoriev I.V."/>
        </authorList>
    </citation>
    <scope>NUCLEOTIDE SEQUENCE [LARGE SCALE GENOMIC DNA]</scope>
    <source>
        <strain evidence="2 3">PL171</strain>
    </source>
</reference>
<dbReference type="Proteomes" id="UP000193411">
    <property type="component" value="Unassembled WGS sequence"/>
</dbReference>
<organism evidence="2 3">
    <name type="scientific">Catenaria anguillulae PL171</name>
    <dbReference type="NCBI Taxonomy" id="765915"/>
    <lineage>
        <taxon>Eukaryota</taxon>
        <taxon>Fungi</taxon>
        <taxon>Fungi incertae sedis</taxon>
        <taxon>Blastocladiomycota</taxon>
        <taxon>Blastocladiomycetes</taxon>
        <taxon>Blastocladiales</taxon>
        <taxon>Catenariaceae</taxon>
        <taxon>Catenaria</taxon>
    </lineage>
</organism>
<gene>
    <name evidence="2" type="ORF">BCR44DRAFT_279275</name>
</gene>
<keyword evidence="3" id="KW-1185">Reference proteome</keyword>
<sequence length="185" mass="20339">MNGTCPSNPAVVLRAVVGRSGQTFSTRSRHLSSHSSSLTESCPGHSLTTRGRREEVQAMVVTVATAVVGMVGKAVTGIAGLVCMERTTAMTRLVLGCHMALSHSNPPSPLVVPHDFQQQPIRKQLHQRLQRTRPRPPCPISSSHHPAPEMPLTLPQSSRSIYRRRPKPSRTFLLRPWTTATTRTR</sequence>